<feature type="transmembrane region" description="Helical" evidence="7">
    <location>
        <begin position="142"/>
        <end position="162"/>
    </location>
</feature>
<dbReference type="GO" id="GO:0005789">
    <property type="term" value="C:endoplasmic reticulum membrane"/>
    <property type="evidence" value="ECO:0007669"/>
    <property type="project" value="UniProtKB-SubCell"/>
</dbReference>
<comment type="subcellular location">
    <subcellularLocation>
        <location evidence="1 7">Endoplasmic reticulum membrane</location>
        <topology evidence="1 7">Multi-pass membrane protein</topology>
    </subcellularLocation>
</comment>
<gene>
    <name evidence="9" type="ORF">DdX_06320</name>
</gene>
<evidence type="ECO:0000256" key="2">
    <source>
        <dbReference type="ARBA" id="ARBA00008917"/>
    </source>
</evidence>
<keyword evidence="3 7" id="KW-0812">Transmembrane</keyword>
<keyword evidence="6 7" id="KW-0472">Membrane</keyword>
<feature type="transmembrane region" description="Helical" evidence="7">
    <location>
        <begin position="174"/>
        <end position="191"/>
    </location>
</feature>
<evidence type="ECO:0000256" key="8">
    <source>
        <dbReference type="SAM" id="MobiDB-lite"/>
    </source>
</evidence>
<dbReference type="GO" id="GO:0006950">
    <property type="term" value="P:response to stress"/>
    <property type="evidence" value="ECO:0007669"/>
    <property type="project" value="UniProtKB-ARBA"/>
</dbReference>
<feature type="transmembrane region" description="Helical" evidence="7">
    <location>
        <begin position="17"/>
        <end position="40"/>
    </location>
</feature>
<evidence type="ECO:0000256" key="5">
    <source>
        <dbReference type="ARBA" id="ARBA00022989"/>
    </source>
</evidence>
<evidence type="ECO:0000256" key="4">
    <source>
        <dbReference type="ARBA" id="ARBA00022824"/>
    </source>
</evidence>
<evidence type="ECO:0000313" key="9">
    <source>
        <dbReference type="EMBL" id="KAI1717912.1"/>
    </source>
</evidence>
<sequence length="254" mass="29371">MGDFSNWYYSIPQITRCWFTGATVIPLLGRLGLLSPYFMFLDWNLFFNKFQIWRPLTALFYYPVTPSTGFHWLLMCYFLYTYSKTLESSHFDGRPADYFFLLFFNWITCTIVCFAAEIYFLLEPMVLSVLYIWCQFNKDQIVSFWFGMQFKALYLPWVLVGFNMILRGGGINELIGILVGHMYYFLAFQYAQDYGGSVLIRTPQFLYNWLPSRVGGFSGFGSVPQSRRPNPAGGNAGNGPPRHPWGQGRPLGGT</sequence>
<dbReference type="InterPro" id="IPR007599">
    <property type="entry name" value="DER1"/>
</dbReference>
<feature type="region of interest" description="Disordered" evidence="8">
    <location>
        <begin position="227"/>
        <end position="254"/>
    </location>
</feature>
<evidence type="ECO:0000256" key="1">
    <source>
        <dbReference type="ARBA" id="ARBA00004477"/>
    </source>
</evidence>
<evidence type="ECO:0000256" key="6">
    <source>
        <dbReference type="ARBA" id="ARBA00023136"/>
    </source>
</evidence>
<reference evidence="9" key="1">
    <citation type="submission" date="2022-01" db="EMBL/GenBank/DDBJ databases">
        <title>Genome Sequence Resource for Two Populations of Ditylenchus destructor, the Migratory Endoparasitic Phytonematode.</title>
        <authorList>
            <person name="Zhang H."/>
            <person name="Lin R."/>
            <person name="Xie B."/>
        </authorList>
    </citation>
    <scope>NUCLEOTIDE SEQUENCE</scope>
    <source>
        <strain evidence="9">BazhouSP</strain>
    </source>
</reference>
<protein>
    <recommendedName>
        <fullName evidence="7">Derlin</fullName>
    </recommendedName>
</protein>
<organism evidence="9 10">
    <name type="scientific">Ditylenchus destructor</name>
    <dbReference type="NCBI Taxonomy" id="166010"/>
    <lineage>
        <taxon>Eukaryota</taxon>
        <taxon>Metazoa</taxon>
        <taxon>Ecdysozoa</taxon>
        <taxon>Nematoda</taxon>
        <taxon>Chromadorea</taxon>
        <taxon>Rhabditida</taxon>
        <taxon>Tylenchina</taxon>
        <taxon>Tylenchomorpha</taxon>
        <taxon>Sphaerularioidea</taxon>
        <taxon>Anguinidae</taxon>
        <taxon>Anguininae</taxon>
        <taxon>Ditylenchus</taxon>
    </lineage>
</organism>
<dbReference type="InterPro" id="IPR035952">
    <property type="entry name" value="Rhomboid-like_sf"/>
</dbReference>
<keyword evidence="4 7" id="KW-0256">Endoplasmic reticulum</keyword>
<feature type="transmembrane region" description="Helical" evidence="7">
    <location>
        <begin position="60"/>
        <end position="80"/>
    </location>
</feature>
<dbReference type="SUPFAM" id="SSF144091">
    <property type="entry name" value="Rhomboid-like"/>
    <property type="match status" value="1"/>
</dbReference>
<name>A0AAD4N4F4_9BILA</name>
<comment type="caution">
    <text evidence="9">The sequence shown here is derived from an EMBL/GenBank/DDBJ whole genome shotgun (WGS) entry which is preliminary data.</text>
</comment>
<dbReference type="EMBL" id="JAKKPZ010000008">
    <property type="protein sequence ID" value="KAI1717912.1"/>
    <property type="molecule type" value="Genomic_DNA"/>
</dbReference>
<dbReference type="PANTHER" id="PTHR11009">
    <property type="entry name" value="DER1-LIKE PROTEIN, DERLIN"/>
    <property type="match status" value="1"/>
</dbReference>
<comment type="similarity">
    <text evidence="2 7">Belongs to the derlin family.</text>
</comment>
<dbReference type="Proteomes" id="UP001201812">
    <property type="component" value="Unassembled WGS sequence"/>
</dbReference>
<evidence type="ECO:0000313" key="10">
    <source>
        <dbReference type="Proteomes" id="UP001201812"/>
    </source>
</evidence>
<comment type="function">
    <text evidence="7">May be involved in the degradation of misfolded endoplasmic reticulum (ER) luminal proteins.</text>
</comment>
<evidence type="ECO:0000256" key="3">
    <source>
        <dbReference type="ARBA" id="ARBA00022692"/>
    </source>
</evidence>
<evidence type="ECO:0000256" key="7">
    <source>
        <dbReference type="RuleBase" id="RU363059"/>
    </source>
</evidence>
<feature type="transmembrane region" description="Helical" evidence="7">
    <location>
        <begin position="100"/>
        <end position="122"/>
    </location>
</feature>
<dbReference type="Pfam" id="PF04511">
    <property type="entry name" value="DER1"/>
    <property type="match status" value="1"/>
</dbReference>
<dbReference type="AlphaFoldDB" id="A0AAD4N4F4"/>
<keyword evidence="5 7" id="KW-1133">Transmembrane helix</keyword>
<accession>A0AAD4N4F4</accession>
<keyword evidence="10" id="KW-1185">Reference proteome</keyword>
<proteinExistence type="inferred from homology"/>